<feature type="chain" id="PRO_5035949281" description="DUF4270 family protein" evidence="1">
    <location>
        <begin position="22"/>
        <end position="316"/>
    </location>
</feature>
<dbReference type="PROSITE" id="PS51257">
    <property type="entry name" value="PROKAR_LIPOPROTEIN"/>
    <property type="match status" value="1"/>
</dbReference>
<name>A0A8T9QF78_9BACT</name>
<keyword evidence="1" id="KW-0732">Signal</keyword>
<proteinExistence type="predicted"/>
<gene>
    <name evidence="2" type="ORF">MUN79_06035</name>
</gene>
<reference evidence="2" key="1">
    <citation type="submission" date="2022-04" db="EMBL/GenBank/DDBJ databases">
        <title>Hymenobacter sp. isolated from the air.</title>
        <authorList>
            <person name="Won M."/>
            <person name="Lee C.-M."/>
            <person name="Woen H.-Y."/>
            <person name="Kwon S.-W."/>
        </authorList>
    </citation>
    <scope>NUCLEOTIDE SEQUENCE</scope>
    <source>
        <strain evidence="2">5116S-3</strain>
    </source>
</reference>
<evidence type="ECO:0000313" key="3">
    <source>
        <dbReference type="Proteomes" id="UP000831796"/>
    </source>
</evidence>
<protein>
    <recommendedName>
        <fullName evidence="4">DUF4270 family protein</fullName>
    </recommendedName>
</protein>
<dbReference type="Proteomes" id="UP000831796">
    <property type="component" value="Chromosome"/>
</dbReference>
<organism evidence="2 3">
    <name type="scientific">Hymenobacter cellulosilyticus</name>
    <dbReference type="NCBI Taxonomy" id="2932248"/>
    <lineage>
        <taxon>Bacteria</taxon>
        <taxon>Pseudomonadati</taxon>
        <taxon>Bacteroidota</taxon>
        <taxon>Cytophagia</taxon>
        <taxon>Cytophagales</taxon>
        <taxon>Hymenobacteraceae</taxon>
        <taxon>Hymenobacter</taxon>
    </lineage>
</organism>
<dbReference type="RefSeq" id="WP_244676844.1">
    <property type="nucleotide sequence ID" value="NZ_CP095046.1"/>
</dbReference>
<dbReference type="AlphaFoldDB" id="A0A8T9QF78"/>
<dbReference type="EMBL" id="CP095046">
    <property type="protein sequence ID" value="UOQ73493.1"/>
    <property type="molecule type" value="Genomic_DNA"/>
</dbReference>
<evidence type="ECO:0000256" key="1">
    <source>
        <dbReference type="SAM" id="SignalP"/>
    </source>
</evidence>
<accession>A0A8T9QF78</accession>
<evidence type="ECO:0008006" key="4">
    <source>
        <dbReference type="Google" id="ProtNLM"/>
    </source>
</evidence>
<feature type="signal peptide" evidence="1">
    <location>
        <begin position="1"/>
        <end position="21"/>
    </location>
</feature>
<evidence type="ECO:0000313" key="2">
    <source>
        <dbReference type="EMBL" id="UOQ73493.1"/>
    </source>
</evidence>
<keyword evidence="3" id="KW-1185">Reference proteome</keyword>
<dbReference type="KEGG" id="hcu:MUN79_06035"/>
<sequence>MRHRLPLLASVAAGLLASACAPDSSNSPNPYLNLVGSSRYISANRVATTPGDTLTTKLYAEATGDSTLRRLLITVAYSPRKNPIVYPDPLSNYNPNNFPEPELVYLDTTLTKKKELAYQFTFNTRTTSGNEQWKFEAFDTQNRSSSRGLRLTLRNNDSLLAYHRYSVRLQEPRNSTSRSFLALSSGLPLPGFTVRLKPNAQQLIDLVYVPTADGKPSIATLVDKAVKLDSIWRKNPRITRLRQVAAADQGGFASSISAQSFASIYERGTAITNTGALAKNQLFAFLTADGKYGLLTVLEIRQTPIPTLDLQVRIAK</sequence>